<dbReference type="RefSeq" id="WP_144066899.1">
    <property type="nucleotide sequence ID" value="NZ_CP041636.1"/>
</dbReference>
<evidence type="ECO:0008006" key="4">
    <source>
        <dbReference type="Google" id="ProtNLM"/>
    </source>
</evidence>
<dbReference type="EMBL" id="CP041636">
    <property type="protein sequence ID" value="QDO95918.1"/>
    <property type="molecule type" value="Genomic_DNA"/>
</dbReference>
<keyword evidence="1" id="KW-0732">Signal</keyword>
<evidence type="ECO:0000313" key="3">
    <source>
        <dbReference type="Proteomes" id="UP000317496"/>
    </source>
</evidence>
<dbReference type="AlphaFoldDB" id="A0A516GWK2"/>
<dbReference type="Proteomes" id="UP000317496">
    <property type="component" value="Chromosome"/>
</dbReference>
<proteinExistence type="predicted"/>
<evidence type="ECO:0000313" key="2">
    <source>
        <dbReference type="EMBL" id="QDO95918.1"/>
    </source>
</evidence>
<name>A0A516GWK2_9PROT</name>
<evidence type="ECO:0000256" key="1">
    <source>
        <dbReference type="SAM" id="SignalP"/>
    </source>
</evidence>
<protein>
    <recommendedName>
        <fullName evidence="4">UrcA family protein</fullName>
    </recommendedName>
</protein>
<accession>A0A516GWK2</accession>
<keyword evidence="3" id="KW-1185">Reference proteome</keyword>
<gene>
    <name evidence="2" type="ORF">FNB15_00860</name>
</gene>
<feature type="chain" id="PRO_5022096165" description="UrcA family protein" evidence="1">
    <location>
        <begin position="28"/>
        <end position="138"/>
    </location>
</feature>
<feature type="signal peptide" evidence="1">
    <location>
        <begin position="1"/>
        <end position="27"/>
    </location>
</feature>
<sequence>MTWHPISWRRGLAASLLLGLTACGAVAGDPYMLGRRLPTDGNQFEIGLLPAANHPRTGRPYFSLCYNRLSHKPEQILALVQKHCGDPQLFYNQADLSTCSLTAPVRATYSCSALSRMAEEARPNLSVSGSYLGTIQLN</sequence>
<reference evidence="2 3" key="1">
    <citation type="submission" date="2019-07" db="EMBL/GenBank/DDBJ databases">
        <title>Genome sequencing for Ferrovibrio sp. K5.</title>
        <authorList>
            <person name="Park S.-J."/>
        </authorList>
    </citation>
    <scope>NUCLEOTIDE SEQUENCE [LARGE SCALE GENOMIC DNA]</scope>
    <source>
        <strain evidence="2 3">K5</strain>
    </source>
</reference>
<dbReference type="KEGG" id="fer:FNB15_00860"/>
<organism evidence="2 3">
    <name type="scientific">Ferrovibrio terrae</name>
    <dbReference type="NCBI Taxonomy" id="2594003"/>
    <lineage>
        <taxon>Bacteria</taxon>
        <taxon>Pseudomonadati</taxon>
        <taxon>Pseudomonadota</taxon>
        <taxon>Alphaproteobacteria</taxon>
        <taxon>Rhodospirillales</taxon>
        <taxon>Rhodospirillaceae</taxon>
        <taxon>Ferrovibrio</taxon>
    </lineage>
</organism>